<protein>
    <submittedName>
        <fullName evidence="1">Uncharacterized protein</fullName>
    </submittedName>
</protein>
<dbReference type="Proteomes" id="UP000002489">
    <property type="component" value="Unassembled WGS sequence"/>
</dbReference>
<accession>A0A0D2XYD2</accession>
<evidence type="ECO:0000313" key="1">
    <source>
        <dbReference type="EnsemblFungi" id="FOXG_09004P0"/>
    </source>
</evidence>
<reference evidence="1" key="2">
    <citation type="submission" date="2025-08" db="UniProtKB">
        <authorList>
            <consortium name="EnsemblFungi"/>
        </authorList>
    </citation>
    <scope>IDENTIFICATION</scope>
    <source>
        <strain evidence="1">4287 / CBS 123668 / FGSC 9935 / NRRL 34936</strain>
    </source>
</reference>
<dbReference type="VEuPathDB" id="FungiDB:FOXG_09004"/>
<organism evidence="1 2">
    <name type="scientific">Fusarium oxysporum (strain Fo5176)</name>
    <name type="common">Fusarium vascular wilt</name>
    <dbReference type="NCBI Taxonomy" id="660025"/>
    <lineage>
        <taxon>Eukaryota</taxon>
        <taxon>Fungi</taxon>
        <taxon>Dikarya</taxon>
        <taxon>Ascomycota</taxon>
        <taxon>Pezizomycotina</taxon>
        <taxon>Sordariomycetes</taxon>
        <taxon>Hypocreomycetidae</taxon>
        <taxon>Hypocreales</taxon>
        <taxon>Nectriaceae</taxon>
        <taxon>Fusarium</taxon>
        <taxon>Fusarium oxysporum species complex</taxon>
    </lineage>
</organism>
<reference evidence="2" key="1">
    <citation type="journal article" date="2012" name="Mol. Plant Microbe Interact.">
        <title>A highly conserved effector in Fusarium oxysporum is required for full virulence on Arabidopsis.</title>
        <authorList>
            <person name="Thatcher L.F."/>
            <person name="Gardiner D.M."/>
            <person name="Kazan K."/>
            <person name="Manners J."/>
        </authorList>
    </citation>
    <scope>NUCLEOTIDE SEQUENCE [LARGE SCALE GENOMIC DNA]</scope>
    <source>
        <strain evidence="2">Fo5176</strain>
    </source>
</reference>
<dbReference type="EnsemblFungi" id="FOXG_09004T0">
    <property type="protein sequence ID" value="FOXG_09004P0"/>
    <property type="gene ID" value="FOXG_09004"/>
</dbReference>
<gene>
    <name evidence="1" type="primary">28950590</name>
</gene>
<dbReference type="AlphaFoldDB" id="A0A0D2XYD2"/>
<name>A0A0D2XYD2_FUSOF</name>
<proteinExistence type="predicted"/>
<sequence length="178" mass="20525">MPFKRFKNEKEKKRARQAFVRQEAIRLQGTMESLDKTPARPFAVMSDTHQGPDASNIDHTDSDARQAFLFAMAVTLDCFDYPKFATVKKITTNVLCDHLAQAGFASVSEQSFNFDIDCFVWNQYFSDLGDEAPECPWMPYYGSNRYEHVGRVSEVYQQWRHDQGLPFVSPHTQLDVPE</sequence>
<evidence type="ECO:0000313" key="2">
    <source>
        <dbReference type="Proteomes" id="UP000002489"/>
    </source>
</evidence>